<evidence type="ECO:0000313" key="5">
    <source>
        <dbReference type="EMBL" id="MFC5950399.1"/>
    </source>
</evidence>
<evidence type="ECO:0000256" key="1">
    <source>
        <dbReference type="ARBA" id="ARBA00006432"/>
    </source>
</evidence>
<dbReference type="InterPro" id="IPR025110">
    <property type="entry name" value="AMP-bd_C"/>
</dbReference>
<organism evidence="5 6">
    <name type="scientific">Pseudonocardia lutea</name>
    <dbReference type="NCBI Taxonomy" id="2172015"/>
    <lineage>
        <taxon>Bacteria</taxon>
        <taxon>Bacillati</taxon>
        <taxon>Actinomycetota</taxon>
        <taxon>Actinomycetes</taxon>
        <taxon>Pseudonocardiales</taxon>
        <taxon>Pseudonocardiaceae</taxon>
        <taxon>Pseudonocardia</taxon>
    </lineage>
</organism>
<dbReference type="Proteomes" id="UP001596119">
    <property type="component" value="Unassembled WGS sequence"/>
</dbReference>
<dbReference type="PROSITE" id="PS00455">
    <property type="entry name" value="AMP_BINDING"/>
    <property type="match status" value="1"/>
</dbReference>
<sequence>MSPTAEVPDWRTVPRMLRERAATAPDTVVVQDGDHAITLGELRVAAAEVARALIARGVSRGDRVAIWAPNTWQWVVAAFGAWEVGALLVPLSTRAKGLEGAQALQRTGSRLLFTMDHFLGVDYAALAVEADLPQLAEVVLLPGSAPVAGATGWADFVAAGVSVPEETAERAALAVEVDDPFEILMTSGTTGEPKGVLLTGAQILRAYWDWSEVCGLGPGDRYPIVSPFAHGFGINAGLLVCVARLATMVPVAVFDPDRALELIEEHGLTTLAGPPNLFERVLTHPDLPNRDISSLRWAIVGAASVPTELVRAMQERIGFERVTNAYGLIEGSAVTMTRPGDPDEVVASTAGRPVAGMEVRIVDDAELPLGPEEQGEVQVRGYGVTRGYWDAPGLTAAAFAPGGWLRTGDVGVLDAAGNLRIVGRKKDMFIVGGFNTYPAEIENLLLHDPRIASAAVVGVPDPRLGEVPWAYVVPAAGVDLTETDVVTWAKANMSNYKVPRRVEVIDRLPVTANGKIEKLVLAQRAREAATRT</sequence>
<keyword evidence="6" id="KW-1185">Reference proteome</keyword>
<comment type="caution">
    <text evidence="5">The sequence shown here is derived from an EMBL/GenBank/DDBJ whole genome shotgun (WGS) entry which is preliminary data.</text>
</comment>
<dbReference type="InterPro" id="IPR042099">
    <property type="entry name" value="ANL_N_sf"/>
</dbReference>
<keyword evidence="2" id="KW-0436">Ligase</keyword>
<comment type="similarity">
    <text evidence="1">Belongs to the ATP-dependent AMP-binding enzyme family.</text>
</comment>
<reference evidence="6" key="1">
    <citation type="journal article" date="2019" name="Int. J. Syst. Evol. Microbiol.">
        <title>The Global Catalogue of Microorganisms (GCM) 10K type strain sequencing project: providing services to taxonomists for standard genome sequencing and annotation.</title>
        <authorList>
            <consortium name="The Broad Institute Genomics Platform"/>
            <consortium name="The Broad Institute Genome Sequencing Center for Infectious Disease"/>
            <person name="Wu L."/>
            <person name="Ma J."/>
        </authorList>
    </citation>
    <scope>NUCLEOTIDE SEQUENCE [LARGE SCALE GENOMIC DNA]</scope>
    <source>
        <strain evidence="6">CGMCC 4.7397</strain>
    </source>
</reference>
<dbReference type="InterPro" id="IPR045851">
    <property type="entry name" value="AMP-bd_C_sf"/>
</dbReference>
<dbReference type="RefSeq" id="WP_379567533.1">
    <property type="nucleotide sequence ID" value="NZ_JBHSQK010000047.1"/>
</dbReference>
<dbReference type="Gene3D" id="3.40.50.12780">
    <property type="entry name" value="N-terminal domain of ligase-like"/>
    <property type="match status" value="1"/>
</dbReference>
<protein>
    <submittedName>
        <fullName evidence="5">AMP-binding protein</fullName>
    </submittedName>
</protein>
<feature type="domain" description="AMP-binding enzyme C-terminal" evidence="4">
    <location>
        <begin position="440"/>
        <end position="515"/>
    </location>
</feature>
<evidence type="ECO:0000256" key="2">
    <source>
        <dbReference type="ARBA" id="ARBA00022598"/>
    </source>
</evidence>
<accession>A0ABW1IDH4</accession>
<evidence type="ECO:0000259" key="3">
    <source>
        <dbReference type="Pfam" id="PF00501"/>
    </source>
</evidence>
<dbReference type="InterPro" id="IPR000873">
    <property type="entry name" value="AMP-dep_synth/lig_dom"/>
</dbReference>
<dbReference type="Pfam" id="PF00501">
    <property type="entry name" value="AMP-binding"/>
    <property type="match status" value="1"/>
</dbReference>
<dbReference type="PANTHER" id="PTHR43201:SF5">
    <property type="entry name" value="MEDIUM-CHAIN ACYL-COA LIGASE ACSF2, MITOCHONDRIAL"/>
    <property type="match status" value="1"/>
</dbReference>
<name>A0ABW1IDH4_9PSEU</name>
<dbReference type="EMBL" id="JBHSQK010000047">
    <property type="protein sequence ID" value="MFC5950399.1"/>
    <property type="molecule type" value="Genomic_DNA"/>
</dbReference>
<evidence type="ECO:0000259" key="4">
    <source>
        <dbReference type="Pfam" id="PF13193"/>
    </source>
</evidence>
<feature type="domain" description="AMP-dependent synthetase/ligase" evidence="3">
    <location>
        <begin position="17"/>
        <end position="389"/>
    </location>
</feature>
<proteinExistence type="inferred from homology"/>
<dbReference type="SUPFAM" id="SSF56801">
    <property type="entry name" value="Acetyl-CoA synthetase-like"/>
    <property type="match status" value="1"/>
</dbReference>
<dbReference type="InterPro" id="IPR020845">
    <property type="entry name" value="AMP-binding_CS"/>
</dbReference>
<gene>
    <name evidence="5" type="ORF">ACFQH9_19200</name>
</gene>
<dbReference type="PANTHER" id="PTHR43201">
    <property type="entry name" value="ACYL-COA SYNTHETASE"/>
    <property type="match status" value="1"/>
</dbReference>
<dbReference type="Pfam" id="PF13193">
    <property type="entry name" value="AMP-binding_C"/>
    <property type="match status" value="1"/>
</dbReference>
<evidence type="ECO:0000313" key="6">
    <source>
        <dbReference type="Proteomes" id="UP001596119"/>
    </source>
</evidence>
<dbReference type="Gene3D" id="3.30.300.30">
    <property type="match status" value="1"/>
</dbReference>